<evidence type="ECO:0000313" key="3">
    <source>
        <dbReference type="Proteomes" id="UP000479938"/>
    </source>
</evidence>
<dbReference type="EMBL" id="CADCSU010000183">
    <property type="protein sequence ID" value="CAA9203333.1"/>
    <property type="molecule type" value="Genomic_DNA"/>
</dbReference>
<feature type="chain" id="PRO_5026716986" description="Lipoprotein" evidence="1">
    <location>
        <begin position="20"/>
        <end position="141"/>
    </location>
</feature>
<dbReference type="Proteomes" id="UP000479938">
    <property type="component" value="Unassembled WGS sequence"/>
</dbReference>
<feature type="signal peptide" evidence="1">
    <location>
        <begin position="1"/>
        <end position="19"/>
    </location>
</feature>
<dbReference type="AlphaFoldDB" id="A0A6J4H0U1"/>
<organism evidence="2 3">
    <name type="scientific">Flavobacterium bizetiae</name>
    <dbReference type="NCBI Taxonomy" id="2704140"/>
    <lineage>
        <taxon>Bacteria</taxon>
        <taxon>Pseudomonadati</taxon>
        <taxon>Bacteroidota</taxon>
        <taxon>Flavobacteriia</taxon>
        <taxon>Flavobacteriales</taxon>
        <taxon>Flavobacteriaceae</taxon>
        <taxon>Flavobacterium</taxon>
    </lineage>
</organism>
<proteinExistence type="predicted"/>
<name>A0A6J4H0U1_9FLAO</name>
<evidence type="ECO:0000313" key="2">
    <source>
        <dbReference type="EMBL" id="CAA9203333.1"/>
    </source>
</evidence>
<protein>
    <recommendedName>
        <fullName evidence="4">Lipoprotein</fullName>
    </recommendedName>
</protein>
<gene>
    <name evidence="2" type="ORF">FLA105534_04565</name>
</gene>
<reference evidence="2 3" key="1">
    <citation type="submission" date="2020-02" db="EMBL/GenBank/DDBJ databases">
        <authorList>
            <person name="Criscuolo A."/>
        </authorList>
    </citation>
    <scope>NUCLEOTIDE SEQUENCE [LARGE SCALE GENOMIC DNA]</scope>
    <source>
        <strain evidence="2">CIP105534</strain>
    </source>
</reference>
<accession>A0A6J4H0U1</accession>
<keyword evidence="3" id="KW-1185">Reference proteome</keyword>
<evidence type="ECO:0000256" key="1">
    <source>
        <dbReference type="SAM" id="SignalP"/>
    </source>
</evidence>
<dbReference type="RefSeq" id="WP_173973047.1">
    <property type="nucleotide sequence ID" value="NZ_CADCSU010000183.1"/>
</dbReference>
<keyword evidence="1" id="KW-0732">Signal</keyword>
<evidence type="ECO:0008006" key="4">
    <source>
        <dbReference type="Google" id="ProtNLM"/>
    </source>
</evidence>
<sequence>MKKLKILIAFFLISSFCKASDTINVWHVFYNKIKIKEYNGYTNKSPLILKASDYKIGDSITVKYYSDTPCHDCLTGIMLKSKDNKVTMAGKNIGSRNPITFPVMFLMDPKRKRTSFQVLYLNSNGNKASSEELFEIEVVYE</sequence>